<dbReference type="CDD" id="cd07332">
    <property type="entry name" value="M48C_Oma1_like"/>
    <property type="match status" value="1"/>
</dbReference>
<comment type="caution">
    <text evidence="9">The sequence shown here is derived from an EMBL/GenBank/DDBJ whole genome shotgun (WGS) entry which is preliminary data.</text>
</comment>
<dbReference type="InterPro" id="IPR001915">
    <property type="entry name" value="Peptidase_M48"/>
</dbReference>
<accession>A0A2T5J2Y7</accession>
<evidence type="ECO:0000256" key="4">
    <source>
        <dbReference type="ARBA" id="ARBA00022833"/>
    </source>
</evidence>
<evidence type="ECO:0000256" key="1">
    <source>
        <dbReference type="ARBA" id="ARBA00022670"/>
    </source>
</evidence>
<feature type="domain" description="Peptidase M48" evidence="8">
    <location>
        <begin position="187"/>
        <end position="335"/>
    </location>
</feature>
<sequence length="377" mass="41078">MPVSFAATLYAPTVPSTGILVNCYFVGQLLKIETMPVEVHCASLVVSVGGFEHNELFLNWQELGQAWAIKAQSSKDIQVILATAPTNLANQLQKWHHKDRHIKTVWSLIGGAVAVCVLAIVGLWWQYDNILTWAASKVPLSTEEKLGQAALEQFKAEHTILNEGKAATTVADIGKRLTQGSRYRYQWYIKHDNTINAFALPGGVIVVHSALINKASNADELAAVLAHEVQHVERQHALKNMIHSAGWATVLAVVLGDVSAVTAVIAHQLGTSYFSRDLEAEADRLGYATLVKANIKPDGMVSFFQKLQAAHGDSGGLAWISSHPETEARIDAMKKLLKEQPCVPCKPLSVDWPAVQQALKGVKPPQPAVKQQTEATQ</sequence>
<keyword evidence="5 6" id="KW-0482">Metalloprotease</keyword>
<dbReference type="PANTHER" id="PTHR22726">
    <property type="entry name" value="METALLOENDOPEPTIDASE OMA1"/>
    <property type="match status" value="1"/>
</dbReference>
<evidence type="ECO:0000256" key="3">
    <source>
        <dbReference type="ARBA" id="ARBA00022801"/>
    </source>
</evidence>
<dbReference type="GO" id="GO:0046872">
    <property type="term" value="F:metal ion binding"/>
    <property type="evidence" value="ECO:0007669"/>
    <property type="project" value="UniProtKB-KW"/>
</dbReference>
<comment type="cofactor">
    <cofactor evidence="6">
        <name>Zn(2+)</name>
        <dbReference type="ChEBI" id="CHEBI:29105"/>
    </cofactor>
    <text evidence="6">Binds 1 zinc ion per subunit.</text>
</comment>
<gene>
    <name evidence="9" type="ORF">C8N29_10134</name>
</gene>
<dbReference type="EMBL" id="QAON01000001">
    <property type="protein sequence ID" value="PTQ90965.1"/>
    <property type="molecule type" value="Genomic_DNA"/>
</dbReference>
<dbReference type="Proteomes" id="UP000244223">
    <property type="component" value="Unassembled WGS sequence"/>
</dbReference>
<keyword evidence="2" id="KW-0479">Metal-binding</keyword>
<keyword evidence="10" id="KW-1185">Reference proteome</keyword>
<evidence type="ECO:0000256" key="5">
    <source>
        <dbReference type="ARBA" id="ARBA00023049"/>
    </source>
</evidence>
<dbReference type="AlphaFoldDB" id="A0A2T5J2Y7"/>
<dbReference type="OrthoDB" id="9810445at2"/>
<proteinExistence type="inferred from homology"/>
<protein>
    <submittedName>
        <fullName evidence="9">Peptidase M48-like protein</fullName>
    </submittedName>
</protein>
<dbReference type="Gene3D" id="3.30.2010.10">
    <property type="entry name" value="Metalloproteases ('zincins'), catalytic domain"/>
    <property type="match status" value="1"/>
</dbReference>
<keyword evidence="1 6" id="KW-0645">Protease</keyword>
<evidence type="ECO:0000256" key="6">
    <source>
        <dbReference type="RuleBase" id="RU003983"/>
    </source>
</evidence>
<keyword evidence="7" id="KW-1133">Transmembrane helix</keyword>
<evidence type="ECO:0000313" key="9">
    <source>
        <dbReference type="EMBL" id="PTQ90965.1"/>
    </source>
</evidence>
<evidence type="ECO:0000313" key="10">
    <source>
        <dbReference type="Proteomes" id="UP000244223"/>
    </source>
</evidence>
<dbReference type="PANTHER" id="PTHR22726:SF1">
    <property type="entry name" value="METALLOENDOPEPTIDASE OMA1, MITOCHONDRIAL"/>
    <property type="match status" value="1"/>
</dbReference>
<reference evidence="9 10" key="1">
    <citation type="submission" date="2018-04" db="EMBL/GenBank/DDBJ databases">
        <title>Genomic Encyclopedia of Archaeal and Bacterial Type Strains, Phase II (KMG-II): from individual species to whole genera.</title>
        <authorList>
            <person name="Goeker M."/>
        </authorList>
    </citation>
    <scope>NUCLEOTIDE SEQUENCE [LARGE SCALE GENOMIC DNA]</scope>
    <source>
        <strain evidence="9 10">DSM 5822</strain>
    </source>
</reference>
<dbReference type="GO" id="GO:0004222">
    <property type="term" value="F:metalloendopeptidase activity"/>
    <property type="evidence" value="ECO:0007669"/>
    <property type="project" value="InterPro"/>
</dbReference>
<dbReference type="Pfam" id="PF01435">
    <property type="entry name" value="Peptidase_M48"/>
    <property type="match status" value="1"/>
</dbReference>
<evidence type="ECO:0000256" key="7">
    <source>
        <dbReference type="SAM" id="Phobius"/>
    </source>
</evidence>
<dbReference type="RefSeq" id="WP_107863998.1">
    <property type="nucleotide sequence ID" value="NZ_QAON01000001.1"/>
</dbReference>
<keyword evidence="7" id="KW-0812">Transmembrane</keyword>
<dbReference type="GO" id="GO:0016020">
    <property type="term" value="C:membrane"/>
    <property type="evidence" value="ECO:0007669"/>
    <property type="project" value="TreeGrafter"/>
</dbReference>
<keyword evidence="4 6" id="KW-0862">Zinc</keyword>
<name>A0A2T5J2Y7_9GAMM</name>
<keyword evidence="3 6" id="KW-0378">Hydrolase</keyword>
<keyword evidence="7" id="KW-0472">Membrane</keyword>
<dbReference type="GO" id="GO:0051603">
    <property type="term" value="P:proteolysis involved in protein catabolic process"/>
    <property type="evidence" value="ECO:0007669"/>
    <property type="project" value="TreeGrafter"/>
</dbReference>
<feature type="transmembrane region" description="Helical" evidence="7">
    <location>
        <begin position="104"/>
        <end position="127"/>
    </location>
</feature>
<organism evidence="9 10">
    <name type="scientific">Agitococcus lubricus</name>
    <dbReference type="NCBI Taxonomy" id="1077255"/>
    <lineage>
        <taxon>Bacteria</taxon>
        <taxon>Pseudomonadati</taxon>
        <taxon>Pseudomonadota</taxon>
        <taxon>Gammaproteobacteria</taxon>
        <taxon>Moraxellales</taxon>
        <taxon>Moraxellaceae</taxon>
        <taxon>Agitococcus</taxon>
    </lineage>
</organism>
<evidence type="ECO:0000256" key="2">
    <source>
        <dbReference type="ARBA" id="ARBA00022723"/>
    </source>
</evidence>
<dbReference type="InterPro" id="IPR051156">
    <property type="entry name" value="Mito/Outer_Membr_Metalloprot"/>
</dbReference>
<comment type="similarity">
    <text evidence="6">Belongs to the peptidase M48 family.</text>
</comment>
<evidence type="ECO:0000259" key="8">
    <source>
        <dbReference type="Pfam" id="PF01435"/>
    </source>
</evidence>